<feature type="domain" description="PAC" evidence="3">
    <location>
        <begin position="230"/>
        <end position="281"/>
    </location>
</feature>
<dbReference type="PATRIC" id="fig|380242.3.peg.551"/>
<dbReference type="Pfam" id="PF13185">
    <property type="entry name" value="GAF_2"/>
    <property type="match status" value="1"/>
</dbReference>
<dbReference type="Pfam" id="PF08448">
    <property type="entry name" value="PAS_4"/>
    <property type="match status" value="1"/>
</dbReference>
<accession>A0A0M2UXL5</accession>
<dbReference type="CDD" id="cd01948">
    <property type="entry name" value="EAL"/>
    <property type="match status" value="1"/>
</dbReference>
<evidence type="ECO:0000256" key="1">
    <source>
        <dbReference type="ARBA" id="ARBA00051114"/>
    </source>
</evidence>
<dbReference type="SUPFAM" id="SSF55785">
    <property type="entry name" value="PYP-like sensor domain (PAS domain)"/>
    <property type="match status" value="5"/>
</dbReference>
<evidence type="ECO:0000313" key="6">
    <source>
        <dbReference type="EMBL" id="KKO20828.1"/>
    </source>
</evidence>
<dbReference type="InterPro" id="IPR052155">
    <property type="entry name" value="Biofilm_reg_signaling"/>
</dbReference>
<dbReference type="SMART" id="SM00267">
    <property type="entry name" value="GGDEF"/>
    <property type="match status" value="1"/>
</dbReference>
<feature type="domain" description="PAC" evidence="3">
    <location>
        <begin position="478"/>
        <end position="530"/>
    </location>
</feature>
<dbReference type="Proteomes" id="UP000034954">
    <property type="component" value="Unassembled WGS sequence"/>
</dbReference>
<dbReference type="SUPFAM" id="SSF141868">
    <property type="entry name" value="EAL domain-like"/>
    <property type="match status" value="1"/>
</dbReference>
<dbReference type="FunFam" id="3.20.20.450:FF:000001">
    <property type="entry name" value="Cyclic di-GMP phosphodiesterase yahA"/>
    <property type="match status" value="1"/>
</dbReference>
<dbReference type="Pfam" id="PF13426">
    <property type="entry name" value="PAS_9"/>
    <property type="match status" value="2"/>
</dbReference>
<feature type="domain" description="PAC" evidence="3">
    <location>
        <begin position="762"/>
        <end position="816"/>
    </location>
</feature>
<evidence type="ECO:0000259" key="3">
    <source>
        <dbReference type="PROSITE" id="PS50113"/>
    </source>
</evidence>
<comment type="catalytic activity">
    <reaction evidence="1">
        <text>3',3'-c-di-GMP + H2O = 5'-phosphoguanylyl(3'-&gt;5')guanosine + H(+)</text>
        <dbReference type="Rhea" id="RHEA:24902"/>
        <dbReference type="ChEBI" id="CHEBI:15377"/>
        <dbReference type="ChEBI" id="CHEBI:15378"/>
        <dbReference type="ChEBI" id="CHEBI:58754"/>
        <dbReference type="ChEBI" id="CHEBI:58805"/>
        <dbReference type="EC" id="3.1.4.52"/>
    </reaction>
    <physiologicalReaction direction="left-to-right" evidence="1">
        <dbReference type="Rhea" id="RHEA:24903"/>
    </physiologicalReaction>
</comment>
<comment type="caution">
    <text evidence="6">The sequence shown here is derived from an EMBL/GenBank/DDBJ whole genome shotgun (WGS) entry which is preliminary data.</text>
</comment>
<dbReference type="PROSITE" id="PS50883">
    <property type="entry name" value="EAL"/>
    <property type="match status" value="1"/>
</dbReference>
<dbReference type="InterPro" id="IPR003018">
    <property type="entry name" value="GAF"/>
</dbReference>
<dbReference type="SMART" id="SM00052">
    <property type="entry name" value="EAL"/>
    <property type="match status" value="1"/>
</dbReference>
<dbReference type="Pfam" id="PF00989">
    <property type="entry name" value="PAS"/>
    <property type="match status" value="2"/>
</dbReference>
<dbReference type="InterPro" id="IPR000160">
    <property type="entry name" value="GGDEF_dom"/>
</dbReference>
<feature type="domain" description="EAL" evidence="4">
    <location>
        <begin position="990"/>
        <end position="1244"/>
    </location>
</feature>
<evidence type="ECO:0000259" key="5">
    <source>
        <dbReference type="PROSITE" id="PS50887"/>
    </source>
</evidence>
<feature type="domain" description="PAS" evidence="2">
    <location>
        <begin position="160"/>
        <end position="230"/>
    </location>
</feature>
<dbReference type="SMART" id="SM00091">
    <property type="entry name" value="PAS"/>
    <property type="match status" value="5"/>
</dbReference>
<dbReference type="Gene3D" id="3.20.20.450">
    <property type="entry name" value="EAL domain"/>
    <property type="match status" value="1"/>
</dbReference>
<dbReference type="CDD" id="cd00130">
    <property type="entry name" value="PAS"/>
    <property type="match status" value="3"/>
</dbReference>
<name>A0A0M2UXL5_9BACT</name>
<dbReference type="Gene3D" id="3.30.450.20">
    <property type="entry name" value="PAS domain"/>
    <property type="match status" value="5"/>
</dbReference>
<dbReference type="GO" id="GO:0006355">
    <property type="term" value="P:regulation of DNA-templated transcription"/>
    <property type="evidence" value="ECO:0007669"/>
    <property type="project" value="InterPro"/>
</dbReference>
<dbReference type="InterPro" id="IPR013656">
    <property type="entry name" value="PAS_4"/>
</dbReference>
<dbReference type="PANTHER" id="PTHR44757:SF2">
    <property type="entry name" value="BIOFILM ARCHITECTURE MAINTENANCE PROTEIN MBAA"/>
    <property type="match status" value="1"/>
</dbReference>
<reference evidence="6 7" key="1">
    <citation type="journal article" date="2013" name="BMC Microbiol.">
        <title>Identification of the type II cytochrome c maturation pathway in anammox bacteria by comparative genomics.</title>
        <authorList>
            <person name="Ferousi C."/>
            <person name="Speth D.R."/>
            <person name="Reimann J."/>
            <person name="Op den Camp H.J."/>
            <person name="Allen J.W."/>
            <person name="Keltjens J.T."/>
            <person name="Jetten M.S."/>
        </authorList>
    </citation>
    <scope>NUCLEOTIDE SEQUENCE [LARGE SCALE GENOMIC DNA]</scope>
    <source>
        <strain evidence="6">RU1</strain>
    </source>
</reference>
<dbReference type="InterPro" id="IPR029016">
    <property type="entry name" value="GAF-like_dom_sf"/>
</dbReference>
<dbReference type="SMART" id="SM00065">
    <property type="entry name" value="GAF"/>
    <property type="match status" value="1"/>
</dbReference>
<dbReference type="Pfam" id="PF00990">
    <property type="entry name" value="GGDEF"/>
    <property type="match status" value="1"/>
</dbReference>
<dbReference type="InterPro" id="IPR043128">
    <property type="entry name" value="Rev_trsase/Diguanyl_cyclase"/>
</dbReference>
<dbReference type="AlphaFoldDB" id="A0A0M2UXL5"/>
<dbReference type="Gene3D" id="3.30.70.270">
    <property type="match status" value="1"/>
</dbReference>
<keyword evidence="7" id="KW-1185">Reference proteome</keyword>
<dbReference type="PROSITE" id="PS50112">
    <property type="entry name" value="PAS"/>
    <property type="match status" value="4"/>
</dbReference>
<dbReference type="NCBIfam" id="TIGR00229">
    <property type="entry name" value="sensory_box"/>
    <property type="match status" value="3"/>
</dbReference>
<sequence>MRDYAQPVWGDAQGRVIHIYGTAHNITERNRAEERIRLYGEILNNLQIGLVVWQLENIDDVKTYKLIAANSAAAQCTGVALGNLIGKTMTECFPALMETEVPQSYAEVVRSGKAKNMKEDRFSDSGNLKTIFSVRAFPLTNNCVGIAFVDITESEKIHEELKLFQLLFAEIRDLAYICDTQGNILYVNNVFEKLTGHKPEEFFGKSFAPLFDEENLQKAMDFHKRTVAGESLQFELRFKKTGIVCEFRNFQLRDGTGNVLRTIGIARDITERRRAEEALQESHKRLTSVLDGLSAVVYVADLKTHEILYTNKYLRDLLGNVTGKICWQTFQTNQAKPCDFCTNHKLLDADGNPAGVYSWEFQNTVDGRWYAISDRAITWVDGRIVRLEIATDISMRRQTEEALRETNQTLQALIQASPLAIIALDSQGNVTLWNQAAERMFGWSQHEALHRPLPIVPDDKQEESRALRERVLRGNSFTGAEVRRQKRDGSPVDISLSTAPLLDEQGNAKGIMGVIADITHLKRTRVIDALLHEIDQFVLQGQPPDVILPYVCTRLTEIFAHPLVWIGMKETDGTVSISAQAGAQESYLRGFKARWKDIPEHECIIGLAIRTGKSQTIDAQEPAFQQCRERARQYGLQSFLVVPLFSEDKVIGTLHLYDHKTHVFDAGTIRVLENLAARISIALLVARDQQRLRLHSAAMAAVANAVFITDNKGLITWVNDAFTRLSGYTPDEVCDQTPRLFKSGRHDLTFYQQMWQTIIAGKVWCGEVVNCHKDGRFYTVNQTITPLLDQNGKTHHFVAVHEDITEKKEAEKQMVYMAHYDALTHLPNRILFTDRLRQEMIHANRNKRLTSVIFLDLDRFKTINDTLGHAFGDLLLKALADRLKNCIREGDTVSRLGGDEFIFIISDISHPQDAALIAQKILNVLSASFHLEGHEVHVASSIGIAIYPLDANDIDNLIKKADIAMYHAKEQGGNTFKFYMEDMNINNYERLLLENDLRKALAKGELTVYYQPQVDQNTGTIMSMEALLRWRHPNRGMLYPEKFISIAEETGLIIPIGEWVLMTACAQTRAWHDAGFPTLRITVNVSVRQFKQQNLVNIIARVLQETGLDPNFLELELTEGIIMQNDMAILATLQELKSFGVHFSIDDFGTEYSSLSYLKRFPIDTLKIDRSFVQDITTNPDDAAIVTAIIAVAKSLKLEIVAEGVESKEQADFLRELHCSNIQGYLYSQPLSAGDIDHLLQKGITLSFKPQ</sequence>
<dbReference type="PROSITE" id="PS50887">
    <property type="entry name" value="GGDEF"/>
    <property type="match status" value="1"/>
</dbReference>
<dbReference type="EMBL" id="LAQJ01000058">
    <property type="protein sequence ID" value="KKO20828.1"/>
    <property type="molecule type" value="Genomic_DNA"/>
</dbReference>
<dbReference type="GO" id="GO:0071111">
    <property type="term" value="F:cyclic-guanylate-specific phosphodiesterase activity"/>
    <property type="evidence" value="ECO:0007669"/>
    <property type="project" value="UniProtKB-EC"/>
</dbReference>
<protein>
    <submittedName>
        <fullName evidence="6">Diguanylate cyclase/phosphodiesterase</fullName>
    </submittedName>
</protein>
<dbReference type="InterPro" id="IPR035965">
    <property type="entry name" value="PAS-like_dom_sf"/>
</dbReference>
<dbReference type="InterPro" id="IPR001633">
    <property type="entry name" value="EAL_dom"/>
</dbReference>
<dbReference type="Pfam" id="PF00563">
    <property type="entry name" value="EAL"/>
    <property type="match status" value="1"/>
</dbReference>
<dbReference type="InterPro" id="IPR013767">
    <property type="entry name" value="PAS_fold"/>
</dbReference>
<dbReference type="InterPro" id="IPR000014">
    <property type="entry name" value="PAS"/>
</dbReference>
<feature type="domain" description="GGDEF" evidence="5">
    <location>
        <begin position="848"/>
        <end position="981"/>
    </location>
</feature>
<dbReference type="SMART" id="SM00086">
    <property type="entry name" value="PAC"/>
    <property type="match status" value="3"/>
</dbReference>
<dbReference type="InterPro" id="IPR000700">
    <property type="entry name" value="PAS-assoc_C"/>
</dbReference>
<feature type="domain" description="PAS" evidence="2">
    <location>
        <begin position="406"/>
        <end position="475"/>
    </location>
</feature>
<dbReference type="InterPro" id="IPR029787">
    <property type="entry name" value="Nucleotide_cyclase"/>
</dbReference>
<evidence type="ECO:0000259" key="4">
    <source>
        <dbReference type="PROSITE" id="PS50883"/>
    </source>
</evidence>
<gene>
    <name evidence="6" type="ORF">BROFUL_00441</name>
</gene>
<proteinExistence type="predicted"/>
<dbReference type="SUPFAM" id="SSF55073">
    <property type="entry name" value="Nucleotide cyclase"/>
    <property type="match status" value="1"/>
</dbReference>
<dbReference type="CDD" id="cd01949">
    <property type="entry name" value="GGDEF"/>
    <property type="match status" value="1"/>
</dbReference>
<dbReference type="FunFam" id="3.30.70.270:FF:000001">
    <property type="entry name" value="Diguanylate cyclase domain protein"/>
    <property type="match status" value="1"/>
</dbReference>
<dbReference type="NCBIfam" id="TIGR00254">
    <property type="entry name" value="GGDEF"/>
    <property type="match status" value="1"/>
</dbReference>
<dbReference type="GO" id="GO:0071732">
    <property type="term" value="P:cellular response to nitric oxide"/>
    <property type="evidence" value="ECO:0007669"/>
    <property type="project" value="UniProtKB-ARBA"/>
</dbReference>
<evidence type="ECO:0000259" key="2">
    <source>
        <dbReference type="PROSITE" id="PS50112"/>
    </source>
</evidence>
<dbReference type="InterPro" id="IPR001610">
    <property type="entry name" value="PAC"/>
</dbReference>
<organism evidence="6 7">
    <name type="scientific">Candidatus Brocadia fulgida</name>
    <dbReference type="NCBI Taxonomy" id="380242"/>
    <lineage>
        <taxon>Bacteria</taxon>
        <taxon>Pseudomonadati</taxon>
        <taxon>Planctomycetota</taxon>
        <taxon>Candidatus Brocadiia</taxon>
        <taxon>Candidatus Brocadiales</taxon>
        <taxon>Candidatus Brocadiaceae</taxon>
        <taxon>Candidatus Brocadia</taxon>
    </lineage>
</organism>
<dbReference type="Gene3D" id="3.30.450.40">
    <property type="match status" value="1"/>
</dbReference>
<dbReference type="PROSITE" id="PS50113">
    <property type="entry name" value="PAC"/>
    <property type="match status" value="3"/>
</dbReference>
<feature type="domain" description="PAS" evidence="2">
    <location>
        <begin position="282"/>
        <end position="319"/>
    </location>
</feature>
<feature type="domain" description="PAS" evidence="2">
    <location>
        <begin position="691"/>
        <end position="733"/>
    </location>
</feature>
<evidence type="ECO:0000313" key="7">
    <source>
        <dbReference type="Proteomes" id="UP000034954"/>
    </source>
</evidence>
<dbReference type="InterPro" id="IPR035919">
    <property type="entry name" value="EAL_sf"/>
</dbReference>
<dbReference type="SUPFAM" id="SSF55781">
    <property type="entry name" value="GAF domain-like"/>
    <property type="match status" value="1"/>
</dbReference>
<dbReference type="PANTHER" id="PTHR44757">
    <property type="entry name" value="DIGUANYLATE CYCLASE DGCP"/>
    <property type="match status" value="1"/>
</dbReference>